<dbReference type="Gene3D" id="3.20.20.20">
    <property type="entry name" value="Dihydropteroate synthase-like"/>
    <property type="match status" value="1"/>
</dbReference>
<dbReference type="RefSeq" id="WP_138574625.1">
    <property type="nucleotide sequence ID" value="NZ_CP040818.1"/>
</dbReference>
<evidence type="ECO:0000256" key="7">
    <source>
        <dbReference type="ARBA" id="ARBA00022842"/>
    </source>
</evidence>
<dbReference type="GO" id="GO:0046656">
    <property type="term" value="P:folic acid biosynthetic process"/>
    <property type="evidence" value="ECO:0007669"/>
    <property type="project" value="UniProtKB-KW"/>
</dbReference>
<keyword evidence="12" id="KW-1185">Reference proteome</keyword>
<comment type="pathway">
    <text evidence="3 9">Cofactor biosynthesis; tetrahydrofolate biosynthesis; 7,8-dihydrofolate from 2-amino-4-hydroxy-6-hydroxymethyl-7,8-dihydropteridine diphosphate and 4-aminobenzoate: step 1/2.</text>
</comment>
<evidence type="ECO:0000256" key="3">
    <source>
        <dbReference type="ARBA" id="ARBA00004763"/>
    </source>
</evidence>
<dbReference type="InterPro" id="IPR045031">
    <property type="entry name" value="DHP_synth-like"/>
</dbReference>
<evidence type="ECO:0000313" key="12">
    <source>
        <dbReference type="Proteomes" id="UP000305888"/>
    </source>
</evidence>
<keyword evidence="5 9" id="KW-0808">Transferase</keyword>
<feature type="domain" description="Pterin-binding" evidence="10">
    <location>
        <begin position="68"/>
        <end position="323"/>
    </location>
</feature>
<dbReference type="PANTHER" id="PTHR20941">
    <property type="entry name" value="FOLATE SYNTHESIS PROTEINS"/>
    <property type="match status" value="1"/>
</dbReference>
<evidence type="ECO:0000256" key="5">
    <source>
        <dbReference type="ARBA" id="ARBA00022679"/>
    </source>
</evidence>
<evidence type="ECO:0000256" key="8">
    <source>
        <dbReference type="ARBA" id="ARBA00022909"/>
    </source>
</evidence>
<sequence length="334" mass="34032">MQDIRPLPRPLVCDPATPGALPLAGGPLRFALVETAGAVAPADTLAPGLLAALTAPRPALCGLDLASPRVMGILNVTPDSFSDGGRNFGVARALARARDMVAAGVDIIDIGGESTRPGSATVPDAEEIARVVPAIEAIRAAGIATPISVDTRKPAVFRAAHAAGGDLWNDVTALTHAPDSLALAAECDAPVCLMHSRGTPETMTGLTDYADVLGEVVDWLGARAEACIAAGIRPGHILLDPGIGFAKTAAQNLALIRGLAAFHALGYPLLLGVSRKRFIGTIGGAEAAADRFPGSIAAGLAGLAQGAQVLRVHDVEDTIQAVRLWRATTTGETS</sequence>
<dbReference type="GO" id="GO:0046872">
    <property type="term" value="F:metal ion binding"/>
    <property type="evidence" value="ECO:0007669"/>
    <property type="project" value="UniProtKB-KW"/>
</dbReference>
<comment type="cofactor">
    <cofactor evidence="2 9">
        <name>Mg(2+)</name>
        <dbReference type="ChEBI" id="CHEBI:18420"/>
    </cofactor>
</comment>
<dbReference type="Proteomes" id="UP000305888">
    <property type="component" value="Chromosome"/>
</dbReference>
<keyword evidence="6 9" id="KW-0479">Metal-binding</keyword>
<dbReference type="GO" id="GO:0005829">
    <property type="term" value="C:cytosol"/>
    <property type="evidence" value="ECO:0007669"/>
    <property type="project" value="TreeGrafter"/>
</dbReference>
<reference evidence="11 12" key="1">
    <citation type="submission" date="2019-06" db="EMBL/GenBank/DDBJ databases">
        <title>Genome sequence of Rhodobacteraceae bacterium D4M1.</title>
        <authorList>
            <person name="Cao J."/>
        </authorList>
    </citation>
    <scope>NUCLEOTIDE SEQUENCE [LARGE SCALE GENOMIC DNA]</scope>
    <source>
        <strain evidence="11 12">D4M1</strain>
    </source>
</reference>
<evidence type="ECO:0000256" key="2">
    <source>
        <dbReference type="ARBA" id="ARBA00001946"/>
    </source>
</evidence>
<dbReference type="InterPro" id="IPR000489">
    <property type="entry name" value="Pterin-binding_dom"/>
</dbReference>
<dbReference type="CDD" id="cd00739">
    <property type="entry name" value="DHPS"/>
    <property type="match status" value="1"/>
</dbReference>
<evidence type="ECO:0000313" key="11">
    <source>
        <dbReference type="EMBL" id="QDL92819.1"/>
    </source>
</evidence>
<comment type="catalytic activity">
    <reaction evidence="1">
        <text>(7,8-dihydropterin-6-yl)methyl diphosphate + 4-aminobenzoate = 7,8-dihydropteroate + diphosphate</text>
        <dbReference type="Rhea" id="RHEA:19949"/>
        <dbReference type="ChEBI" id="CHEBI:17836"/>
        <dbReference type="ChEBI" id="CHEBI:17839"/>
        <dbReference type="ChEBI" id="CHEBI:33019"/>
        <dbReference type="ChEBI" id="CHEBI:72950"/>
        <dbReference type="EC" id="2.5.1.15"/>
    </reaction>
</comment>
<proteinExistence type="inferred from homology"/>
<dbReference type="NCBIfam" id="TIGR01496">
    <property type="entry name" value="DHPS"/>
    <property type="match status" value="1"/>
</dbReference>
<keyword evidence="7 9" id="KW-0460">Magnesium</keyword>
<dbReference type="PROSITE" id="PS00793">
    <property type="entry name" value="DHPS_2"/>
    <property type="match status" value="1"/>
</dbReference>
<keyword evidence="8 9" id="KW-0289">Folate biosynthesis</keyword>
<dbReference type="InterPro" id="IPR006390">
    <property type="entry name" value="DHP_synth_dom"/>
</dbReference>
<accession>A0A5B8G0Y8</accession>
<dbReference type="Pfam" id="PF00809">
    <property type="entry name" value="Pterin_bind"/>
    <property type="match status" value="1"/>
</dbReference>
<dbReference type="KEGG" id="ppru:FDP22_14125"/>
<dbReference type="AlphaFoldDB" id="A0A5B8G0Y8"/>
<dbReference type="SUPFAM" id="SSF51717">
    <property type="entry name" value="Dihydropteroate synthetase-like"/>
    <property type="match status" value="1"/>
</dbReference>
<dbReference type="GO" id="GO:0046654">
    <property type="term" value="P:tetrahydrofolate biosynthetic process"/>
    <property type="evidence" value="ECO:0007669"/>
    <property type="project" value="UniProtKB-UniPathway"/>
</dbReference>
<dbReference type="InterPro" id="IPR011005">
    <property type="entry name" value="Dihydropteroate_synth-like_sf"/>
</dbReference>
<dbReference type="PROSITE" id="PS00792">
    <property type="entry name" value="DHPS_1"/>
    <property type="match status" value="1"/>
</dbReference>
<dbReference type="PANTHER" id="PTHR20941:SF1">
    <property type="entry name" value="FOLIC ACID SYNTHESIS PROTEIN FOL1"/>
    <property type="match status" value="1"/>
</dbReference>
<dbReference type="EMBL" id="CP040818">
    <property type="protein sequence ID" value="QDL92819.1"/>
    <property type="molecule type" value="Genomic_DNA"/>
</dbReference>
<dbReference type="GO" id="GO:0004156">
    <property type="term" value="F:dihydropteroate synthase activity"/>
    <property type="evidence" value="ECO:0007669"/>
    <property type="project" value="UniProtKB-EC"/>
</dbReference>
<comment type="function">
    <text evidence="9">Catalyzes the condensation of para-aminobenzoate (pABA) with 6-hydroxymethyl-7,8-dihydropterin diphosphate (DHPt-PP) to form 7,8-dihydropteroate (H2Pte), the immediate precursor of folate derivatives.</text>
</comment>
<evidence type="ECO:0000256" key="9">
    <source>
        <dbReference type="RuleBase" id="RU361205"/>
    </source>
</evidence>
<dbReference type="OrthoDB" id="9811744at2"/>
<dbReference type="UniPathway" id="UPA00077">
    <property type="reaction ID" value="UER00156"/>
</dbReference>
<gene>
    <name evidence="11" type="primary">folP</name>
    <name evidence="11" type="ORF">FDP22_14125</name>
</gene>
<evidence type="ECO:0000259" key="10">
    <source>
        <dbReference type="PROSITE" id="PS50972"/>
    </source>
</evidence>
<protein>
    <recommendedName>
        <fullName evidence="4 9">Dihydropteroate synthase</fullName>
        <shortName evidence="9">DHPS</shortName>
        <ecNumber evidence="4 9">2.5.1.15</ecNumber>
    </recommendedName>
    <alternativeName>
        <fullName evidence="9">Dihydropteroate pyrophosphorylase</fullName>
    </alternativeName>
</protein>
<evidence type="ECO:0000256" key="4">
    <source>
        <dbReference type="ARBA" id="ARBA00012458"/>
    </source>
</evidence>
<evidence type="ECO:0000256" key="1">
    <source>
        <dbReference type="ARBA" id="ARBA00000012"/>
    </source>
</evidence>
<comment type="similarity">
    <text evidence="9">Belongs to the DHPS family.</text>
</comment>
<evidence type="ECO:0000256" key="6">
    <source>
        <dbReference type="ARBA" id="ARBA00022723"/>
    </source>
</evidence>
<organism evidence="11 12">
    <name type="scientific">Paroceanicella profunda</name>
    <dbReference type="NCBI Taxonomy" id="2579971"/>
    <lineage>
        <taxon>Bacteria</taxon>
        <taxon>Pseudomonadati</taxon>
        <taxon>Pseudomonadota</taxon>
        <taxon>Alphaproteobacteria</taxon>
        <taxon>Rhodobacterales</taxon>
        <taxon>Paracoccaceae</taxon>
        <taxon>Paroceanicella</taxon>
    </lineage>
</organism>
<dbReference type="PROSITE" id="PS50972">
    <property type="entry name" value="PTERIN_BINDING"/>
    <property type="match status" value="1"/>
</dbReference>
<dbReference type="EC" id="2.5.1.15" evidence="4 9"/>
<name>A0A5B8G0Y8_9RHOB</name>